<evidence type="ECO:0000256" key="1">
    <source>
        <dbReference type="ARBA" id="ARBA00022723"/>
    </source>
</evidence>
<gene>
    <name evidence="5" type="ORF">PBRA_008275</name>
    <name evidence="6" type="ORF">PLBR_LOCUS8153</name>
</gene>
<keyword evidence="6" id="KW-0496">Mitochondrion</keyword>
<reference evidence="5 7" key="1">
    <citation type="submission" date="2015-02" db="EMBL/GenBank/DDBJ databases">
        <authorList>
            <person name="Chooi Y.-H."/>
        </authorList>
    </citation>
    <scope>NUCLEOTIDE SEQUENCE [LARGE SCALE GENOMIC DNA]</scope>
    <source>
        <strain evidence="5">E3</strain>
    </source>
</reference>
<evidence type="ECO:0000313" key="6">
    <source>
        <dbReference type="EMBL" id="SPR00938.1"/>
    </source>
</evidence>
<accession>A0A0G4J003</accession>
<dbReference type="InterPro" id="IPR002048">
    <property type="entry name" value="EF_hand_dom"/>
</dbReference>
<evidence type="ECO:0000313" key="5">
    <source>
        <dbReference type="EMBL" id="CEP00963.1"/>
    </source>
</evidence>
<proteinExistence type="predicted"/>
<geneLocation type="mitochondrion" evidence="6"/>
<dbReference type="Proteomes" id="UP000039324">
    <property type="component" value="Unassembled WGS sequence"/>
</dbReference>
<evidence type="ECO:0000256" key="2">
    <source>
        <dbReference type="ARBA" id="ARBA00022737"/>
    </source>
</evidence>
<organism evidence="5 7">
    <name type="scientific">Plasmodiophora brassicae</name>
    <name type="common">Clubroot disease agent</name>
    <dbReference type="NCBI Taxonomy" id="37360"/>
    <lineage>
        <taxon>Eukaryota</taxon>
        <taxon>Sar</taxon>
        <taxon>Rhizaria</taxon>
        <taxon>Endomyxa</taxon>
        <taxon>Phytomyxea</taxon>
        <taxon>Plasmodiophorida</taxon>
        <taxon>Plasmodiophoridae</taxon>
        <taxon>Plasmodiophora</taxon>
    </lineage>
</organism>
<evidence type="ECO:0000313" key="8">
    <source>
        <dbReference type="Proteomes" id="UP000290189"/>
    </source>
</evidence>
<dbReference type="PANTHER" id="PTHR34524">
    <property type="entry name" value="CALCYPHOSIN"/>
    <property type="match status" value="1"/>
</dbReference>
<dbReference type="STRING" id="37360.A0A0G4J003"/>
<feature type="domain" description="EF-hand" evidence="4">
    <location>
        <begin position="249"/>
        <end position="284"/>
    </location>
</feature>
<dbReference type="InterPro" id="IPR051581">
    <property type="entry name" value="Ca-bind"/>
</dbReference>
<keyword evidence="7" id="KW-1185">Reference proteome</keyword>
<dbReference type="CDD" id="cd00051">
    <property type="entry name" value="EFh"/>
    <property type="match status" value="1"/>
</dbReference>
<keyword evidence="3" id="KW-0106">Calcium</keyword>
<evidence type="ECO:0000256" key="3">
    <source>
        <dbReference type="ARBA" id="ARBA00022837"/>
    </source>
</evidence>
<dbReference type="GO" id="GO:0005509">
    <property type="term" value="F:calcium ion binding"/>
    <property type="evidence" value="ECO:0007669"/>
    <property type="project" value="InterPro"/>
</dbReference>
<feature type="domain" description="EF-hand" evidence="4">
    <location>
        <begin position="42"/>
        <end position="77"/>
    </location>
</feature>
<dbReference type="Pfam" id="PF13499">
    <property type="entry name" value="EF-hand_7"/>
    <property type="match status" value="1"/>
</dbReference>
<dbReference type="PANTHER" id="PTHR34524:SF6">
    <property type="entry name" value="CALCYPHOSINE LIKE"/>
    <property type="match status" value="1"/>
</dbReference>
<dbReference type="Gene3D" id="1.10.238.10">
    <property type="entry name" value="EF-hand"/>
    <property type="match status" value="3"/>
</dbReference>
<dbReference type="PROSITE" id="PS50222">
    <property type="entry name" value="EF_HAND_2"/>
    <property type="match status" value="2"/>
</dbReference>
<dbReference type="EMBL" id="CDSF01000105">
    <property type="protein sequence ID" value="CEP00963.1"/>
    <property type="molecule type" value="Genomic_DNA"/>
</dbReference>
<dbReference type="Proteomes" id="UP000290189">
    <property type="component" value="Unassembled WGS sequence"/>
</dbReference>
<protein>
    <recommendedName>
        <fullName evidence="4">EF-hand domain-containing protein</fullName>
    </recommendedName>
</protein>
<dbReference type="AlphaFoldDB" id="A0A0G4J003"/>
<evidence type="ECO:0000313" key="7">
    <source>
        <dbReference type="Proteomes" id="UP000039324"/>
    </source>
</evidence>
<evidence type="ECO:0000259" key="4">
    <source>
        <dbReference type="PROSITE" id="PS50222"/>
    </source>
</evidence>
<keyword evidence="1" id="KW-0479">Metal-binding</keyword>
<dbReference type="EMBL" id="OVEO01000016">
    <property type="protein sequence ID" value="SPR00938.1"/>
    <property type="molecule type" value="Genomic_DNA"/>
</dbReference>
<keyword evidence="2" id="KW-0677">Repeat</keyword>
<reference evidence="6 8" key="2">
    <citation type="submission" date="2018-03" db="EMBL/GenBank/DDBJ databases">
        <authorList>
            <person name="Fogelqvist J."/>
        </authorList>
    </citation>
    <scope>NUCLEOTIDE SEQUENCE [LARGE SCALE GENOMIC DNA]</scope>
</reference>
<dbReference type="InterPro" id="IPR011992">
    <property type="entry name" value="EF-hand-dom_pair"/>
</dbReference>
<sequence>MDTVGGERTYPVRSISEAKMAAVDVQEVLLRMRIELSKRGTACMLFVKEALHDRDPTGEGYLSYAEFEQVLARVGIFLPLPQLAVLCRRYDTNANRSVCIAVIVDDLVADLNDARRGIVDDLFSGLSQGAESIATATLLSSFFAGQHPKVAAGDWPASKVSDDFADLVRAFSSSGTTISRAEFVHLFRFISASMPLDDRRFVETVQATFTRPGANLDAEGEPPVNAVYLESVGHVLKEKVRQKTRGQESEANTLTRVFHHFDLEDSGTVTWDEWQRALERFGIIMPEKESYALFEEHDRHHEGRIHYADFVDRLYSQH</sequence>
<name>A0A0G4J003_PLABS</name>
<dbReference type="SUPFAM" id="SSF47473">
    <property type="entry name" value="EF-hand"/>
    <property type="match status" value="1"/>
</dbReference>
<dbReference type="OrthoDB" id="447947at2759"/>
<dbReference type="OMA" id="YCARMDT"/>